<dbReference type="Proteomes" id="UP000000560">
    <property type="component" value="Chromosome I"/>
</dbReference>
<feature type="compositionally biased region" description="Low complexity" evidence="3">
    <location>
        <begin position="88"/>
        <end position="122"/>
    </location>
</feature>
<dbReference type="PROSITE" id="PS51782">
    <property type="entry name" value="LYSM"/>
    <property type="match status" value="3"/>
</dbReference>
<keyword evidence="1" id="KW-0147">Chitin-binding</keyword>
<feature type="signal peptide" evidence="4">
    <location>
        <begin position="1"/>
        <end position="18"/>
    </location>
</feature>
<dbReference type="PANTHER" id="PTHR34997:SF18">
    <property type="entry name" value="LYSM DOMAIN-CONTAINING PROTEIN"/>
    <property type="match status" value="1"/>
</dbReference>
<accession>C8V3F2</accession>
<dbReference type="RefSeq" id="XP_664569.1">
    <property type="nucleotide sequence ID" value="XM_659477.1"/>
</dbReference>
<dbReference type="AlphaFoldDB" id="Q5AXL5"/>
<keyword evidence="7" id="KW-1185">Reference proteome</keyword>
<evidence type="ECO:0000313" key="6">
    <source>
        <dbReference type="EMBL" id="CBF71846.1"/>
    </source>
</evidence>
<dbReference type="GeneID" id="2870439"/>
<evidence type="ECO:0000256" key="2">
    <source>
        <dbReference type="ARBA" id="ARBA00023026"/>
    </source>
</evidence>
<reference evidence="7" key="2">
    <citation type="journal article" date="2009" name="Fungal Genet. Biol.">
        <title>The 2008 update of the Aspergillus nidulans genome annotation: a community effort.</title>
        <authorList>
            <person name="Wortman J.R."/>
            <person name="Gilsenan J.M."/>
            <person name="Joardar V."/>
            <person name="Deegan J."/>
            <person name="Clutterbuck J."/>
            <person name="Andersen M.R."/>
            <person name="Archer D."/>
            <person name="Bencina M."/>
            <person name="Braus G."/>
            <person name="Coutinho P."/>
            <person name="von Dohren H."/>
            <person name="Doonan J."/>
            <person name="Driessen A.J."/>
            <person name="Durek P."/>
            <person name="Espeso E."/>
            <person name="Fekete E."/>
            <person name="Flipphi M."/>
            <person name="Estrada C.G."/>
            <person name="Geysens S."/>
            <person name="Goldman G."/>
            <person name="de Groot P.W."/>
            <person name="Hansen K."/>
            <person name="Harris S.D."/>
            <person name="Heinekamp T."/>
            <person name="Helmstaedt K."/>
            <person name="Henrissat B."/>
            <person name="Hofmann G."/>
            <person name="Homan T."/>
            <person name="Horio T."/>
            <person name="Horiuchi H."/>
            <person name="James S."/>
            <person name="Jones M."/>
            <person name="Karaffa L."/>
            <person name="Karanyi Z."/>
            <person name="Kato M."/>
            <person name="Keller N."/>
            <person name="Kelly D.E."/>
            <person name="Kiel J.A."/>
            <person name="Kim J.M."/>
            <person name="van der Klei I.J."/>
            <person name="Klis F.M."/>
            <person name="Kovalchuk A."/>
            <person name="Krasevec N."/>
            <person name="Kubicek C.P."/>
            <person name="Liu B."/>
            <person name="Maccabe A."/>
            <person name="Meyer V."/>
            <person name="Mirabito P."/>
            <person name="Miskei M."/>
            <person name="Mos M."/>
            <person name="Mullins J."/>
            <person name="Nelson D.R."/>
            <person name="Nielsen J."/>
            <person name="Oakley B.R."/>
            <person name="Osmani S.A."/>
            <person name="Pakula T."/>
            <person name="Paszewski A."/>
            <person name="Paulsen I."/>
            <person name="Pilsyk S."/>
            <person name="Pocsi I."/>
            <person name="Punt P.J."/>
            <person name="Ram A.F."/>
            <person name="Ren Q."/>
            <person name="Robellet X."/>
            <person name="Robson G."/>
            <person name="Seiboth B."/>
            <person name="van Solingen P."/>
            <person name="Specht T."/>
            <person name="Sun J."/>
            <person name="Taheri-Talesh N."/>
            <person name="Takeshita N."/>
            <person name="Ussery D."/>
            <person name="vanKuyk P.A."/>
            <person name="Visser H."/>
            <person name="van de Vondervoort P.J."/>
            <person name="de Vries R.P."/>
            <person name="Walton J."/>
            <person name="Xiang X."/>
            <person name="Xiong Y."/>
            <person name="Zeng A.P."/>
            <person name="Brandt B.W."/>
            <person name="Cornell M.J."/>
            <person name="van den Hondel C.A."/>
            <person name="Visser J."/>
            <person name="Oliver S.G."/>
            <person name="Turner G."/>
        </authorList>
    </citation>
    <scope>GENOME REANNOTATION</scope>
    <source>
        <strain evidence="7">FGSC A4 / ATCC 38163 / CBS 112.46 / NRRL 194 / M139</strain>
    </source>
</reference>
<dbReference type="GO" id="GO:0008061">
    <property type="term" value="F:chitin binding"/>
    <property type="evidence" value="ECO:0007669"/>
    <property type="project" value="UniProtKB-KW"/>
</dbReference>
<dbReference type="Pfam" id="PF01476">
    <property type="entry name" value="LysM"/>
    <property type="match status" value="2"/>
</dbReference>
<feature type="region of interest" description="Disordered" evidence="3">
    <location>
        <begin position="87"/>
        <end position="122"/>
    </location>
</feature>
<proteinExistence type="predicted"/>
<evidence type="ECO:0000256" key="3">
    <source>
        <dbReference type="SAM" id="MobiDB-lite"/>
    </source>
</evidence>
<evidence type="ECO:0000259" key="5">
    <source>
        <dbReference type="PROSITE" id="PS51782"/>
    </source>
</evidence>
<dbReference type="KEGG" id="ani:ANIA_06965"/>
<name>Q5AXL5_EMENI</name>
<keyword evidence="2" id="KW-0843">Virulence</keyword>
<dbReference type="EMBL" id="BN001301">
    <property type="protein sequence ID" value="CBF71846.1"/>
    <property type="molecule type" value="Genomic_DNA"/>
</dbReference>
<evidence type="ECO:0000256" key="1">
    <source>
        <dbReference type="ARBA" id="ARBA00022669"/>
    </source>
</evidence>
<evidence type="ECO:0000313" key="7">
    <source>
        <dbReference type="Proteomes" id="UP000000560"/>
    </source>
</evidence>
<dbReference type="PANTHER" id="PTHR34997">
    <property type="entry name" value="AM15"/>
    <property type="match status" value="1"/>
</dbReference>
<dbReference type="InterPro" id="IPR018392">
    <property type="entry name" value="LysM"/>
</dbReference>
<feature type="region of interest" description="Disordered" evidence="3">
    <location>
        <begin position="186"/>
        <end position="206"/>
    </location>
</feature>
<feature type="chain" id="PRO_5010263088" description="LysM domain-containing protein" evidence="4">
    <location>
        <begin position="19"/>
        <end position="264"/>
    </location>
</feature>
<dbReference type="OrthoDB" id="5985073at2759"/>
<dbReference type="eggNOG" id="KOG2806">
    <property type="taxonomic scope" value="Eukaryota"/>
</dbReference>
<feature type="domain" description="LysM" evidence="5">
    <location>
        <begin position="133"/>
        <end position="179"/>
    </location>
</feature>
<dbReference type="HOGENOM" id="CLU_010591_0_1_1"/>
<organism evidence="6 7">
    <name type="scientific">Emericella nidulans (strain FGSC A4 / ATCC 38163 / CBS 112.46 / NRRL 194 / M139)</name>
    <name type="common">Aspergillus nidulans</name>
    <dbReference type="NCBI Taxonomy" id="227321"/>
    <lineage>
        <taxon>Eukaryota</taxon>
        <taxon>Fungi</taxon>
        <taxon>Dikarya</taxon>
        <taxon>Ascomycota</taxon>
        <taxon>Pezizomycotina</taxon>
        <taxon>Eurotiomycetes</taxon>
        <taxon>Eurotiomycetidae</taxon>
        <taxon>Eurotiales</taxon>
        <taxon>Aspergillaceae</taxon>
        <taxon>Aspergillus</taxon>
        <taxon>Aspergillus subgen. Nidulantes</taxon>
    </lineage>
</organism>
<dbReference type="InterPro" id="IPR052210">
    <property type="entry name" value="LysM1-like"/>
</dbReference>
<accession>Q5AXL5</accession>
<keyword evidence="4" id="KW-0732">Signal</keyword>
<gene>
    <name evidence="6" type="ORF">ANIA_06965</name>
</gene>
<feature type="domain" description="LysM" evidence="5">
    <location>
        <begin position="217"/>
        <end position="263"/>
    </location>
</feature>
<feature type="compositionally biased region" description="Low complexity" evidence="3">
    <location>
        <begin position="186"/>
        <end position="195"/>
    </location>
</feature>
<dbReference type="STRING" id="227321.Q5AXL5"/>
<dbReference type="OMA" id="DYYICVH"/>
<reference evidence="7" key="1">
    <citation type="journal article" date="2005" name="Nature">
        <title>Sequencing of Aspergillus nidulans and comparative analysis with A. fumigatus and A. oryzae.</title>
        <authorList>
            <person name="Galagan J.E."/>
            <person name="Calvo S.E."/>
            <person name="Cuomo C."/>
            <person name="Ma L.J."/>
            <person name="Wortman J.R."/>
            <person name="Batzoglou S."/>
            <person name="Lee S.I."/>
            <person name="Basturkmen M."/>
            <person name="Spevak C.C."/>
            <person name="Clutterbuck J."/>
            <person name="Kapitonov V."/>
            <person name="Jurka J."/>
            <person name="Scazzocchio C."/>
            <person name="Farman M."/>
            <person name="Butler J."/>
            <person name="Purcell S."/>
            <person name="Harris S."/>
            <person name="Braus G.H."/>
            <person name="Draht O."/>
            <person name="Busch S."/>
            <person name="D'Enfert C."/>
            <person name="Bouchier C."/>
            <person name="Goldman G.H."/>
            <person name="Bell-Pedersen D."/>
            <person name="Griffiths-Jones S."/>
            <person name="Doonan J.H."/>
            <person name="Yu J."/>
            <person name="Vienken K."/>
            <person name="Pain A."/>
            <person name="Freitag M."/>
            <person name="Selker E.U."/>
            <person name="Archer D.B."/>
            <person name="Penalva M.A."/>
            <person name="Oakley B.R."/>
            <person name="Momany M."/>
            <person name="Tanaka T."/>
            <person name="Kumagai T."/>
            <person name="Asai K."/>
            <person name="Machida M."/>
            <person name="Nierman W.C."/>
            <person name="Denning D.W."/>
            <person name="Caddick M."/>
            <person name="Hynes M."/>
            <person name="Paoletti M."/>
            <person name="Fischer R."/>
            <person name="Miller B."/>
            <person name="Dyer P."/>
            <person name="Sachs M.S."/>
            <person name="Osmani S.A."/>
            <person name="Birren B.W."/>
        </authorList>
    </citation>
    <scope>NUCLEOTIDE SEQUENCE [LARGE SCALE GENOMIC DNA]</scope>
    <source>
        <strain evidence="7">FGSC A4 / ATCC 38163 / CBS 112.46 / NRRL 194 / M139</strain>
    </source>
</reference>
<dbReference type="Gene3D" id="3.10.350.10">
    <property type="entry name" value="LysM domain"/>
    <property type="match status" value="3"/>
</dbReference>
<sequence>MHLANIVAAGLAPAMATALSPSLSYFVVECVYSTLPDPGATCSSLASSWDLTVDALQQLNPDISCPGLDLSRSYCIIGTVTEDTYEPSTTLTTTTSTSTSIRTTTTSTTAATTTITSPSNSPTMPGIAENCDGFYQISAGDQCLTIAAKHSITMDQLKSWNSAVNNDCTNLWLDYYICVHVPSASTTEPTGPGTTDESEVPTGPTPQMPGIVYNCKSYYLIESRESCWSIYTGAGITFEQFRLWNTHVDAACSNLWLGYYPSSQ</sequence>
<dbReference type="SUPFAM" id="SSF54106">
    <property type="entry name" value="LysM domain"/>
    <property type="match status" value="2"/>
</dbReference>
<protein>
    <recommendedName>
        <fullName evidence="5">LysM domain-containing protein</fullName>
    </recommendedName>
</protein>
<dbReference type="CDD" id="cd00118">
    <property type="entry name" value="LysM"/>
    <property type="match status" value="2"/>
</dbReference>
<dbReference type="InParanoid" id="Q5AXL5"/>
<evidence type="ECO:0000256" key="4">
    <source>
        <dbReference type="SAM" id="SignalP"/>
    </source>
</evidence>
<dbReference type="InterPro" id="IPR036779">
    <property type="entry name" value="LysM_dom_sf"/>
</dbReference>
<feature type="domain" description="LysM" evidence="5">
    <location>
        <begin position="32"/>
        <end position="76"/>
    </location>
</feature>